<organism evidence="2 3">
    <name type="scientific">Myodes glareolus</name>
    <name type="common">Bank vole</name>
    <name type="synonym">Clethrionomys glareolus</name>
    <dbReference type="NCBI Taxonomy" id="447135"/>
    <lineage>
        <taxon>Eukaryota</taxon>
        <taxon>Metazoa</taxon>
        <taxon>Chordata</taxon>
        <taxon>Craniata</taxon>
        <taxon>Vertebrata</taxon>
        <taxon>Euteleostomi</taxon>
        <taxon>Mammalia</taxon>
        <taxon>Eutheria</taxon>
        <taxon>Euarchontoglires</taxon>
        <taxon>Glires</taxon>
        <taxon>Rodentia</taxon>
        <taxon>Myomorpha</taxon>
        <taxon>Muroidea</taxon>
        <taxon>Cricetidae</taxon>
        <taxon>Arvicolinae</taxon>
        <taxon>Myodes</taxon>
    </lineage>
</organism>
<reference evidence="2 3" key="1">
    <citation type="journal article" date="2023" name="bioRxiv">
        <title>Conserved and derived expression patterns and positive selection on dental genes reveal complex evolutionary context of ever-growing rodent molars.</title>
        <authorList>
            <person name="Calamari Z.T."/>
            <person name="Song A."/>
            <person name="Cohen E."/>
            <person name="Akter M."/>
            <person name="Roy R.D."/>
            <person name="Hallikas O."/>
            <person name="Christensen M.M."/>
            <person name="Li P."/>
            <person name="Marangoni P."/>
            <person name="Jernvall J."/>
            <person name="Klein O.D."/>
        </authorList>
    </citation>
    <scope>NUCLEOTIDE SEQUENCE [LARGE SCALE GENOMIC DNA]</scope>
    <source>
        <strain evidence="2">V071</strain>
    </source>
</reference>
<gene>
    <name evidence="2" type="ORF">U0070_022300</name>
</gene>
<feature type="domain" description="FAD dependent oxidoreductase" evidence="1">
    <location>
        <begin position="45"/>
        <end position="118"/>
    </location>
</feature>
<evidence type="ECO:0000313" key="2">
    <source>
        <dbReference type="EMBL" id="KAK7811657.1"/>
    </source>
</evidence>
<evidence type="ECO:0000313" key="3">
    <source>
        <dbReference type="Proteomes" id="UP001488838"/>
    </source>
</evidence>
<accession>A0AAW0IBN2</accession>
<dbReference type="PANTHER" id="PTHR13847:SF187">
    <property type="entry name" value="DIMETHYLGLYCINE DEHYDROGENASE, MITOCHONDRIAL"/>
    <property type="match status" value="1"/>
</dbReference>
<sequence length="134" mass="14713">MRKVLETGKQGNNWNNSARESLLKALSSRQESPPSAPEWKDKAETVIIGGGCVGVSLAYHLAKAGMRDAVLLEKSELTAGSTWHAAGLTTYFHPGINLKKIHYDSIKLYEKLEEETGQVNAFSLKLSVRSITQI</sequence>
<comment type="caution">
    <text evidence="2">The sequence shown here is derived from an EMBL/GenBank/DDBJ whole genome shotgun (WGS) entry which is preliminary data.</text>
</comment>
<dbReference type="EMBL" id="JBBHLL010000168">
    <property type="protein sequence ID" value="KAK7811657.1"/>
    <property type="molecule type" value="Genomic_DNA"/>
</dbReference>
<name>A0AAW0IBN2_MYOGA</name>
<dbReference type="PANTHER" id="PTHR13847">
    <property type="entry name" value="SARCOSINE DEHYDROGENASE-RELATED"/>
    <property type="match status" value="1"/>
</dbReference>
<dbReference type="Pfam" id="PF01266">
    <property type="entry name" value="DAO"/>
    <property type="match status" value="1"/>
</dbReference>
<dbReference type="Gene3D" id="3.50.50.60">
    <property type="entry name" value="FAD/NAD(P)-binding domain"/>
    <property type="match status" value="1"/>
</dbReference>
<dbReference type="SUPFAM" id="SSF51905">
    <property type="entry name" value="FAD/NAD(P)-binding domain"/>
    <property type="match status" value="1"/>
</dbReference>
<dbReference type="InterPro" id="IPR006076">
    <property type="entry name" value="FAD-dep_OxRdtase"/>
</dbReference>
<dbReference type="GO" id="GO:0047865">
    <property type="term" value="F:dimethylglycine dehydrogenase activity"/>
    <property type="evidence" value="ECO:0007669"/>
    <property type="project" value="TreeGrafter"/>
</dbReference>
<evidence type="ECO:0000259" key="1">
    <source>
        <dbReference type="Pfam" id="PF01266"/>
    </source>
</evidence>
<proteinExistence type="predicted"/>
<dbReference type="AlphaFoldDB" id="A0AAW0IBN2"/>
<protein>
    <recommendedName>
        <fullName evidence="1">FAD dependent oxidoreductase domain-containing protein</fullName>
    </recommendedName>
</protein>
<dbReference type="Proteomes" id="UP001488838">
    <property type="component" value="Unassembled WGS sequence"/>
</dbReference>
<dbReference type="InterPro" id="IPR036188">
    <property type="entry name" value="FAD/NAD-bd_sf"/>
</dbReference>
<keyword evidence="3" id="KW-1185">Reference proteome</keyword>
<dbReference type="GO" id="GO:0005759">
    <property type="term" value="C:mitochondrial matrix"/>
    <property type="evidence" value="ECO:0007669"/>
    <property type="project" value="TreeGrafter"/>
</dbReference>